<organism evidence="1 2">
    <name type="scientific">Kolteria novifilia</name>
    <dbReference type="NCBI Taxonomy" id="2527975"/>
    <lineage>
        <taxon>Bacteria</taxon>
        <taxon>Pseudomonadati</taxon>
        <taxon>Planctomycetota</taxon>
        <taxon>Planctomycetia</taxon>
        <taxon>Kolteriales</taxon>
        <taxon>Kolteriaceae</taxon>
        <taxon>Kolteria</taxon>
    </lineage>
</organism>
<evidence type="ECO:0000313" key="2">
    <source>
        <dbReference type="Proteomes" id="UP000317093"/>
    </source>
</evidence>
<reference evidence="1 2" key="1">
    <citation type="submission" date="2019-02" db="EMBL/GenBank/DDBJ databases">
        <title>Deep-cultivation of Planctomycetes and their phenomic and genomic characterization uncovers novel biology.</title>
        <authorList>
            <person name="Wiegand S."/>
            <person name="Jogler M."/>
            <person name="Boedeker C."/>
            <person name="Pinto D."/>
            <person name="Vollmers J."/>
            <person name="Rivas-Marin E."/>
            <person name="Kohn T."/>
            <person name="Peeters S.H."/>
            <person name="Heuer A."/>
            <person name="Rast P."/>
            <person name="Oberbeckmann S."/>
            <person name="Bunk B."/>
            <person name="Jeske O."/>
            <person name="Meyerdierks A."/>
            <person name="Storesund J.E."/>
            <person name="Kallscheuer N."/>
            <person name="Luecker S."/>
            <person name="Lage O.M."/>
            <person name="Pohl T."/>
            <person name="Merkel B.J."/>
            <person name="Hornburger P."/>
            <person name="Mueller R.-W."/>
            <person name="Bruemmer F."/>
            <person name="Labrenz M."/>
            <person name="Spormann A.M."/>
            <person name="Op den Camp H."/>
            <person name="Overmann J."/>
            <person name="Amann R."/>
            <person name="Jetten M.S.M."/>
            <person name="Mascher T."/>
            <person name="Medema M.H."/>
            <person name="Devos D.P."/>
            <person name="Kaster A.-K."/>
            <person name="Ovreas L."/>
            <person name="Rohde M."/>
            <person name="Galperin M.Y."/>
            <person name="Jogler C."/>
        </authorList>
    </citation>
    <scope>NUCLEOTIDE SEQUENCE [LARGE SCALE GENOMIC DNA]</scope>
    <source>
        <strain evidence="1 2">Pan216</strain>
    </source>
</reference>
<protein>
    <submittedName>
        <fullName evidence="1">Uncharacterized protein</fullName>
    </submittedName>
</protein>
<dbReference type="Proteomes" id="UP000317093">
    <property type="component" value="Chromosome"/>
</dbReference>
<dbReference type="KEGG" id="knv:Pan216_16170"/>
<proteinExistence type="predicted"/>
<gene>
    <name evidence="1" type="ORF">Pan216_16170</name>
</gene>
<evidence type="ECO:0000313" key="1">
    <source>
        <dbReference type="EMBL" id="QDU60766.1"/>
    </source>
</evidence>
<sequence>MDVVFIATMTPYHATRQRSATLTQVAALSPAWHLSWHHLKARRC</sequence>
<dbReference type="EMBL" id="CP036279">
    <property type="protein sequence ID" value="QDU60766.1"/>
    <property type="molecule type" value="Genomic_DNA"/>
</dbReference>
<name>A0A518B1G3_9BACT</name>
<dbReference type="AlphaFoldDB" id="A0A518B1G3"/>
<accession>A0A518B1G3</accession>
<keyword evidence="2" id="KW-1185">Reference proteome</keyword>